<organism evidence="1 2">
    <name type="scientific">Vitis vinifera</name>
    <name type="common">Grape</name>
    <dbReference type="NCBI Taxonomy" id="29760"/>
    <lineage>
        <taxon>Eukaryota</taxon>
        <taxon>Viridiplantae</taxon>
        <taxon>Streptophyta</taxon>
        <taxon>Embryophyta</taxon>
        <taxon>Tracheophyta</taxon>
        <taxon>Spermatophyta</taxon>
        <taxon>Magnoliopsida</taxon>
        <taxon>eudicotyledons</taxon>
        <taxon>Gunneridae</taxon>
        <taxon>Pentapetalae</taxon>
        <taxon>rosids</taxon>
        <taxon>Vitales</taxon>
        <taxon>Vitaceae</taxon>
        <taxon>Viteae</taxon>
        <taxon>Vitis</taxon>
    </lineage>
</organism>
<dbReference type="EMBL" id="CP126657">
    <property type="protein sequence ID" value="WJZ97295.1"/>
    <property type="molecule type" value="Genomic_DNA"/>
</dbReference>
<keyword evidence="2" id="KW-1185">Reference proteome</keyword>
<evidence type="ECO:0000313" key="2">
    <source>
        <dbReference type="Proteomes" id="UP001227230"/>
    </source>
</evidence>
<gene>
    <name evidence="1" type="ORF">VitviT2T_015909</name>
</gene>
<accession>A0ABY9CT59</accession>
<name>A0ABY9CT59_VITVI</name>
<proteinExistence type="predicted"/>
<protein>
    <submittedName>
        <fullName evidence="1">Uncharacterized protein</fullName>
    </submittedName>
</protein>
<dbReference type="Proteomes" id="UP001227230">
    <property type="component" value="Chromosome 10"/>
</dbReference>
<reference evidence="1 2" key="1">
    <citation type="journal article" date="2023" name="Hortic Res">
        <title>The complete reference genome for grapevine (Vitis vinifera L.) genetics and breeding.</title>
        <authorList>
            <person name="Shi X."/>
            <person name="Cao S."/>
            <person name="Wang X."/>
            <person name="Huang S."/>
            <person name="Wang Y."/>
            <person name="Liu Z."/>
            <person name="Liu W."/>
            <person name="Leng X."/>
            <person name="Peng Y."/>
            <person name="Wang N."/>
            <person name="Wang Y."/>
            <person name="Ma Z."/>
            <person name="Xu X."/>
            <person name="Zhang F."/>
            <person name="Xue H."/>
            <person name="Zhong H."/>
            <person name="Wang Y."/>
            <person name="Zhang K."/>
            <person name="Velt A."/>
            <person name="Avia K."/>
            <person name="Holtgrawe D."/>
            <person name="Grimplet J."/>
            <person name="Matus J.T."/>
            <person name="Ware D."/>
            <person name="Wu X."/>
            <person name="Wang H."/>
            <person name="Liu C."/>
            <person name="Fang Y."/>
            <person name="Rustenholz C."/>
            <person name="Cheng Z."/>
            <person name="Xiao H."/>
            <person name="Zhou Y."/>
        </authorList>
    </citation>
    <scope>NUCLEOTIDE SEQUENCE [LARGE SCALE GENOMIC DNA]</scope>
    <source>
        <strain evidence="2">cv. Pinot noir / PN40024</strain>
        <tissue evidence="1">Leaf</tissue>
    </source>
</reference>
<evidence type="ECO:0000313" key="1">
    <source>
        <dbReference type="EMBL" id="WJZ97295.1"/>
    </source>
</evidence>
<sequence>MLYVCLVLRHPVAASTHWTAYATRLLLLHYFYRNNRACEGKTGECSVQLNSSSTELQQNTDSQWLISDGKSDEHTHDASVAMSSVHAIKESNPEAEDKTALLSCALDKGHLQQHGSAPTAHILNRMISSNVKSGSIFVRVQLHSTINKAGFDSDVYLPCSYGYVWPAYQATCRMNQHVQEKFRQSEQGTERFNGGRECRTNIFDSRYTIVNAVSSQVS</sequence>